<proteinExistence type="predicted"/>
<dbReference type="Proteomes" id="UP001562425">
    <property type="component" value="Unassembled WGS sequence"/>
</dbReference>
<dbReference type="PANTHER" id="PTHR19143">
    <property type="entry name" value="FIBRINOGEN/TENASCIN/ANGIOPOEITIN"/>
    <property type="match status" value="1"/>
</dbReference>
<comment type="caution">
    <text evidence="6">The sequence shown here is derived from an EMBL/GenBank/DDBJ whole genome shotgun (WGS) entry which is preliminary data.</text>
</comment>
<evidence type="ECO:0000313" key="6">
    <source>
        <dbReference type="EMBL" id="KAL1380334.1"/>
    </source>
</evidence>
<evidence type="ECO:0000256" key="3">
    <source>
        <dbReference type="SAM" id="MobiDB-lite"/>
    </source>
</evidence>
<evidence type="ECO:0000256" key="2">
    <source>
        <dbReference type="SAM" id="Coils"/>
    </source>
</evidence>
<dbReference type="InterPro" id="IPR020837">
    <property type="entry name" value="Fibrinogen_CS"/>
</dbReference>
<feature type="coiled-coil region" evidence="2">
    <location>
        <begin position="40"/>
        <end position="81"/>
    </location>
</feature>
<dbReference type="InterPro" id="IPR002181">
    <property type="entry name" value="Fibrinogen_a/b/g_C_dom"/>
</dbReference>
<dbReference type="EMBL" id="JBEHCU010009194">
    <property type="protein sequence ID" value="KAL1380334.1"/>
    <property type="molecule type" value="Genomic_DNA"/>
</dbReference>
<accession>A0ABD1CXH8</accession>
<dbReference type="SUPFAM" id="SSF56496">
    <property type="entry name" value="Fibrinogen C-terminal domain-like"/>
    <property type="match status" value="1"/>
</dbReference>
<feature type="chain" id="PRO_5044831820" description="Fibrinogen C-terminal domain-containing protein" evidence="4">
    <location>
        <begin position="20"/>
        <end position="403"/>
    </location>
</feature>
<keyword evidence="7" id="KW-1185">Reference proteome</keyword>
<reference evidence="6 7" key="1">
    <citation type="submission" date="2024-05" db="EMBL/GenBank/DDBJ databases">
        <title>Culex pipiens pipiens assembly and annotation.</title>
        <authorList>
            <person name="Alout H."/>
            <person name="Durand T."/>
        </authorList>
    </citation>
    <scope>NUCLEOTIDE SEQUENCE [LARGE SCALE GENOMIC DNA]</scope>
    <source>
        <strain evidence="6">HA-2024</strain>
        <tissue evidence="6">Whole body</tissue>
    </source>
</reference>
<dbReference type="CDD" id="cd00087">
    <property type="entry name" value="FReD"/>
    <property type="match status" value="1"/>
</dbReference>
<dbReference type="InterPro" id="IPR036056">
    <property type="entry name" value="Fibrinogen-like_C"/>
</dbReference>
<name>A0ABD1CXH8_CULPP</name>
<organism evidence="6 7">
    <name type="scientific">Culex pipiens pipiens</name>
    <name type="common">Northern house mosquito</name>
    <dbReference type="NCBI Taxonomy" id="38569"/>
    <lineage>
        <taxon>Eukaryota</taxon>
        <taxon>Metazoa</taxon>
        <taxon>Ecdysozoa</taxon>
        <taxon>Arthropoda</taxon>
        <taxon>Hexapoda</taxon>
        <taxon>Insecta</taxon>
        <taxon>Pterygota</taxon>
        <taxon>Neoptera</taxon>
        <taxon>Endopterygota</taxon>
        <taxon>Diptera</taxon>
        <taxon>Nematocera</taxon>
        <taxon>Culicoidea</taxon>
        <taxon>Culicidae</taxon>
        <taxon>Culicinae</taxon>
        <taxon>Culicini</taxon>
        <taxon>Culex</taxon>
        <taxon>Culex</taxon>
    </lineage>
</organism>
<evidence type="ECO:0000256" key="4">
    <source>
        <dbReference type="SAM" id="SignalP"/>
    </source>
</evidence>
<dbReference type="Pfam" id="PF00147">
    <property type="entry name" value="Fibrinogen_C"/>
    <property type="match status" value="1"/>
</dbReference>
<dbReference type="InterPro" id="IPR014716">
    <property type="entry name" value="Fibrinogen_a/b/g_C_1"/>
</dbReference>
<protein>
    <recommendedName>
        <fullName evidence="5">Fibrinogen C-terminal domain-containing protein</fullName>
    </recommendedName>
</protein>
<sequence length="403" mass="45629">MFRPAVLVLIMAGLTLACATVEVSDLRQLPSADLNSGLGYELLLTAIEAMQQDIMETRAQVREQRQLLEEVRGEIDRKQQSVESKVQVVLKRSLVELNQKIQTSLRKDSASAEQMQLRIEQFENRTEQTLSQHKQSFKQELEDLDKRMQQSITKLQSIAPSTERASFRTSISNRTTPADNRVYGSCQEVQTREIVNIRPPKSGLPSFKVLCEQNNWGAWILIHYRFDGSVNFDRNWSDYRNGFGRLDSEFWLGLEKMHRLTSSDSYELLIVMRRKDGSDSYAHYQRIVVGSSAEKYKLQLSGFYRGSVLDSMASSNGMAFSTPDADNDQAPDANCAQGYSSGWWFNQCFNANLNGLYSPGKLDDAMQWNGFGDKEGLLAAEMMIRPSPPMNLDGPMMPHCGSN</sequence>
<feature type="signal peptide" evidence="4">
    <location>
        <begin position="1"/>
        <end position="19"/>
    </location>
</feature>
<evidence type="ECO:0000259" key="5">
    <source>
        <dbReference type="PROSITE" id="PS51406"/>
    </source>
</evidence>
<feature type="coiled-coil region" evidence="2">
    <location>
        <begin position="105"/>
        <end position="154"/>
    </location>
</feature>
<dbReference type="SMART" id="SM00186">
    <property type="entry name" value="FBG"/>
    <property type="match status" value="1"/>
</dbReference>
<keyword evidence="1" id="KW-1015">Disulfide bond</keyword>
<feature type="region of interest" description="Disordered" evidence="3">
    <location>
        <begin position="158"/>
        <end position="179"/>
    </location>
</feature>
<dbReference type="PROSITE" id="PS51257">
    <property type="entry name" value="PROKAR_LIPOPROTEIN"/>
    <property type="match status" value="1"/>
</dbReference>
<dbReference type="PROSITE" id="PS00514">
    <property type="entry name" value="FIBRINOGEN_C_1"/>
    <property type="match status" value="1"/>
</dbReference>
<dbReference type="AlphaFoldDB" id="A0ABD1CXH8"/>
<dbReference type="PROSITE" id="PS51406">
    <property type="entry name" value="FIBRINOGEN_C_2"/>
    <property type="match status" value="1"/>
</dbReference>
<dbReference type="InterPro" id="IPR050373">
    <property type="entry name" value="Fibrinogen_C-term_domain"/>
</dbReference>
<keyword evidence="2" id="KW-0175">Coiled coil</keyword>
<evidence type="ECO:0000313" key="7">
    <source>
        <dbReference type="Proteomes" id="UP001562425"/>
    </source>
</evidence>
<evidence type="ECO:0000256" key="1">
    <source>
        <dbReference type="ARBA" id="ARBA00023157"/>
    </source>
</evidence>
<feature type="compositionally biased region" description="Polar residues" evidence="3">
    <location>
        <begin position="158"/>
        <end position="178"/>
    </location>
</feature>
<gene>
    <name evidence="6" type="ORF">pipiens_014281</name>
</gene>
<dbReference type="Gene3D" id="3.90.215.10">
    <property type="entry name" value="Gamma Fibrinogen, chain A, domain 1"/>
    <property type="match status" value="1"/>
</dbReference>
<feature type="domain" description="Fibrinogen C-terminal" evidence="5">
    <location>
        <begin position="177"/>
        <end position="388"/>
    </location>
</feature>
<keyword evidence="4" id="KW-0732">Signal</keyword>
<dbReference type="PANTHER" id="PTHR19143:SF327">
    <property type="entry name" value="FI21813P1-RELATED"/>
    <property type="match status" value="1"/>
</dbReference>